<organism evidence="3 4">
    <name type="scientific">Carassius auratus</name>
    <name type="common">Goldfish</name>
    <dbReference type="NCBI Taxonomy" id="7957"/>
    <lineage>
        <taxon>Eukaryota</taxon>
        <taxon>Metazoa</taxon>
        <taxon>Chordata</taxon>
        <taxon>Craniata</taxon>
        <taxon>Vertebrata</taxon>
        <taxon>Euteleostomi</taxon>
        <taxon>Actinopterygii</taxon>
        <taxon>Neopterygii</taxon>
        <taxon>Teleostei</taxon>
        <taxon>Ostariophysi</taxon>
        <taxon>Cypriniformes</taxon>
        <taxon>Cyprinidae</taxon>
        <taxon>Cyprininae</taxon>
        <taxon>Carassius</taxon>
    </lineage>
</organism>
<evidence type="ECO:0000313" key="4">
    <source>
        <dbReference type="RefSeq" id="XP_026120127.1"/>
    </source>
</evidence>
<reference evidence="4" key="1">
    <citation type="submission" date="2025-08" db="UniProtKB">
        <authorList>
            <consortium name="RefSeq"/>
        </authorList>
    </citation>
    <scope>IDENTIFICATION</scope>
    <source>
        <strain evidence="4">Wakin</strain>
        <tissue evidence="4">Muscle</tissue>
    </source>
</reference>
<dbReference type="PANTHER" id="PTHR21411">
    <property type="entry name" value="APONTIC"/>
    <property type="match status" value="1"/>
</dbReference>
<dbReference type="RefSeq" id="XP_026120127.1">
    <property type="nucleotide sequence ID" value="XM_026264342.1"/>
</dbReference>
<dbReference type="Proteomes" id="UP000515129">
    <property type="component" value="Unplaced"/>
</dbReference>
<proteinExistence type="predicted"/>
<dbReference type="GeneID" id="113099324"/>
<dbReference type="PANTHER" id="PTHR21411:SF0">
    <property type="entry name" value="REGULATORY PROTEIN ZESTE"/>
    <property type="match status" value="1"/>
</dbReference>
<sequence length="243" mass="27570">MDQGRRKRSKNFSEFEKTLFKQIVSNYPVIENKQHDSGTENKKKKAWISILNQFNSNEKVTKRTLQQVQVLWKNIKINLKKTTAATRQERFKTGGGLPVPPDTKELGDLLAGIIESQQPLEGIPDDDHLDSSDDLILTQDLGGAGNSQDAQMNPAAASTNMQQHPVSCSSSSQHPAVSNPGSRSRGKRMTIHEKLAIEFHERNLQYLKEEHEVKMKILHLELSMKERDMKQQQCQLTLEQNLS</sequence>
<accession>A0A6P6PH95</accession>
<dbReference type="Pfam" id="PF13873">
    <property type="entry name" value="Myb_DNA-bind_5"/>
    <property type="match status" value="1"/>
</dbReference>
<protein>
    <submittedName>
        <fullName evidence="4">Uncharacterized protein LOC113099324</fullName>
    </submittedName>
</protein>
<gene>
    <name evidence="4" type="primary">LOC113099324</name>
</gene>
<dbReference type="InterPro" id="IPR028002">
    <property type="entry name" value="Myb_DNA-bind_5"/>
</dbReference>
<feature type="region of interest" description="Disordered" evidence="1">
    <location>
        <begin position="120"/>
        <end position="188"/>
    </location>
</feature>
<feature type="domain" description="Myb/SANT-like DNA-binding" evidence="2">
    <location>
        <begin position="8"/>
        <end position="83"/>
    </location>
</feature>
<feature type="compositionally biased region" description="Polar residues" evidence="1">
    <location>
        <begin position="146"/>
        <end position="182"/>
    </location>
</feature>
<dbReference type="OrthoDB" id="8715398at2759"/>
<evidence type="ECO:0000256" key="1">
    <source>
        <dbReference type="SAM" id="MobiDB-lite"/>
    </source>
</evidence>
<evidence type="ECO:0000313" key="3">
    <source>
        <dbReference type="Proteomes" id="UP000515129"/>
    </source>
</evidence>
<dbReference type="KEGG" id="caua:113099324"/>
<name>A0A6P6PH95_CARAU</name>
<evidence type="ECO:0000259" key="2">
    <source>
        <dbReference type="Pfam" id="PF13873"/>
    </source>
</evidence>
<keyword evidence="3" id="KW-1185">Reference proteome</keyword>
<dbReference type="AlphaFoldDB" id="A0A6P6PH95"/>